<protein>
    <submittedName>
        <fullName evidence="1">Uncharacterized protein</fullName>
    </submittedName>
</protein>
<evidence type="ECO:0000313" key="1">
    <source>
        <dbReference type="EMBL" id="PSN87383.1"/>
    </source>
</evidence>
<dbReference type="AlphaFoldDB" id="A0A2R6AM22"/>
<dbReference type="Proteomes" id="UP000241473">
    <property type="component" value="Unassembled WGS sequence"/>
</dbReference>
<name>A0A2R6AM22_9ARCH</name>
<comment type="caution">
    <text evidence="1">The sequence shown here is derived from an EMBL/GenBank/DDBJ whole genome shotgun (WGS) entry which is preliminary data.</text>
</comment>
<proteinExistence type="predicted"/>
<dbReference type="EMBL" id="NEXB01000067">
    <property type="protein sequence ID" value="PSN87383.1"/>
    <property type="molecule type" value="Genomic_DNA"/>
</dbReference>
<reference evidence="1 2" key="1">
    <citation type="submission" date="2017-04" db="EMBL/GenBank/DDBJ databases">
        <title>Novel microbial lineages endemic to geothermal iron-oxide mats fill important gaps in the evolutionary history of Archaea.</title>
        <authorList>
            <person name="Jay Z.J."/>
            <person name="Beam J.P."/>
            <person name="Dlakic M."/>
            <person name="Rusch D.B."/>
            <person name="Kozubal M.A."/>
            <person name="Inskeep W.P."/>
        </authorList>
    </citation>
    <scope>NUCLEOTIDE SEQUENCE [LARGE SCALE GENOMIC DNA]</scope>
    <source>
        <strain evidence="1">OSP_C</strain>
    </source>
</reference>
<evidence type="ECO:0000313" key="2">
    <source>
        <dbReference type="Proteomes" id="UP000241473"/>
    </source>
</evidence>
<sequence>MVIYEGASDAIRALVKAHFIASEQKRVKIEKDYERLLILKSLQGRSWEAVHRILGLTLGVKTINDLRSLYKSLIQKMCEAYLK</sequence>
<organism evidence="1 2">
    <name type="scientific">Candidatus Marsarchaeota G1 archaeon OSP_C</name>
    <dbReference type="NCBI Taxonomy" id="1978154"/>
    <lineage>
        <taxon>Archaea</taxon>
        <taxon>Candidatus Marsarchaeota</taxon>
        <taxon>Candidatus Marsarchaeota group 1</taxon>
    </lineage>
</organism>
<accession>A0A2R6AM22</accession>
<gene>
    <name evidence="1" type="ORF">B9Q00_09035</name>
</gene>